<keyword evidence="1" id="KW-1133">Transmembrane helix</keyword>
<keyword evidence="3" id="KW-1185">Reference proteome</keyword>
<evidence type="ECO:0000313" key="3">
    <source>
        <dbReference type="Proteomes" id="UP000324924"/>
    </source>
</evidence>
<sequence length="174" mass="21211">MIFSNRYLNDFLKFISQTWKYLLTVFVFMVISLFYSIYVSYISNKKNTDLVFSTFIETKSEDRASYVKRIISDKSLSKNRMEKSFQLFYLFNFMETLLEKRNVKNDFNSYIDVVLENTENKKERRRLEKLIQTETFLRNYLEFMFVSKREESFGRFLSVGSPWKRFAEFLNKSR</sequence>
<dbReference type="KEGG" id="nabu:FZC36_02715"/>
<keyword evidence="1" id="KW-0472">Membrane</keyword>
<evidence type="ECO:0000256" key="1">
    <source>
        <dbReference type="SAM" id="Phobius"/>
    </source>
</evidence>
<accession>A0A5C0UHQ1</accession>
<name>A0A5C0UHQ1_9PROT</name>
<keyword evidence="1" id="KW-0812">Transmembrane</keyword>
<organism evidence="2 3">
    <name type="scientific">Candidatus Nesciobacter abundans</name>
    <dbReference type="NCBI Taxonomy" id="2601668"/>
    <lineage>
        <taxon>Bacteria</taxon>
        <taxon>Pseudomonadati</taxon>
        <taxon>Pseudomonadota</taxon>
        <taxon>Alphaproteobacteria</taxon>
        <taxon>Holosporales</taxon>
        <taxon>Holosporaceae</taxon>
        <taxon>Candidatus Nesciobacter</taxon>
    </lineage>
</organism>
<feature type="transmembrane region" description="Helical" evidence="1">
    <location>
        <begin position="21"/>
        <end position="41"/>
    </location>
</feature>
<dbReference type="RefSeq" id="WP_148972442.1">
    <property type="nucleotide sequence ID" value="NZ_CP043314.1"/>
</dbReference>
<protein>
    <submittedName>
        <fullName evidence="2">Uncharacterized protein</fullName>
    </submittedName>
</protein>
<dbReference type="EMBL" id="CP043314">
    <property type="protein sequence ID" value="QEK39319.1"/>
    <property type="molecule type" value="Genomic_DNA"/>
</dbReference>
<dbReference type="Proteomes" id="UP000324924">
    <property type="component" value="Chromosome"/>
</dbReference>
<evidence type="ECO:0000313" key="2">
    <source>
        <dbReference type="EMBL" id="QEK39319.1"/>
    </source>
</evidence>
<proteinExistence type="predicted"/>
<dbReference type="AlphaFoldDB" id="A0A5C0UHQ1"/>
<gene>
    <name evidence="2" type="ORF">FZC36_02715</name>
</gene>
<reference evidence="2 3" key="1">
    <citation type="submission" date="2019-08" db="EMBL/GenBank/DDBJ databases">
        <title>Highly reduced genomes of protist endosymbionts show evolutionary convergence.</title>
        <authorList>
            <person name="George E."/>
            <person name="Husnik F."/>
            <person name="Tashyreva D."/>
            <person name="Prokopchuk G."/>
            <person name="Horak A."/>
            <person name="Kwong W.K."/>
            <person name="Lukes J."/>
            <person name="Keeling P.J."/>
        </authorList>
    </citation>
    <scope>NUCLEOTIDE SEQUENCE [LARGE SCALE GENOMIC DNA]</scope>
    <source>
        <strain evidence="2">1604HC</strain>
    </source>
</reference>